<feature type="site" description="Interaction with DNA" evidence="11">
    <location>
        <position position="386"/>
    </location>
</feature>
<feature type="active site" description="Proton donor/acceptor" evidence="9">
    <location>
        <position position="361"/>
    </location>
</feature>
<comment type="caution">
    <text evidence="13">The sequence shown here is derived from an EMBL/GenBank/DDBJ whole genome shotgun (WGS) entry which is preliminary data.</text>
</comment>
<evidence type="ECO:0000256" key="9">
    <source>
        <dbReference type="PIRSR" id="PIRSR610347-1"/>
    </source>
</evidence>
<evidence type="ECO:0000256" key="12">
    <source>
        <dbReference type="SAM" id="MobiDB-lite"/>
    </source>
</evidence>
<dbReference type="Proteomes" id="UP001165063">
    <property type="component" value="Unassembled WGS sequence"/>
</dbReference>
<keyword evidence="14" id="KW-1185">Reference proteome</keyword>
<dbReference type="GO" id="GO:0006281">
    <property type="term" value="P:DNA repair"/>
    <property type="evidence" value="ECO:0007669"/>
    <property type="project" value="UniProtKB-KW"/>
</dbReference>
<dbReference type="GO" id="GO:0003690">
    <property type="term" value="F:double-stranded DNA binding"/>
    <property type="evidence" value="ECO:0007669"/>
    <property type="project" value="TreeGrafter"/>
</dbReference>
<keyword evidence="4" id="KW-0227">DNA damage</keyword>
<reference evidence="13" key="1">
    <citation type="submission" date="2023-04" db="EMBL/GenBank/DDBJ databases">
        <title>Ambrosiozyma monospora NBRC 1965.</title>
        <authorList>
            <person name="Ichikawa N."/>
            <person name="Sato H."/>
            <person name="Tonouchi N."/>
        </authorList>
    </citation>
    <scope>NUCLEOTIDE SEQUENCE</scope>
    <source>
        <strain evidence="13">NBRC 1965</strain>
    </source>
</reference>
<evidence type="ECO:0000256" key="4">
    <source>
        <dbReference type="ARBA" id="ARBA00022763"/>
    </source>
</evidence>
<feature type="active site" description="Nucleophile" evidence="9">
    <location>
        <position position="78"/>
    </location>
</feature>
<dbReference type="PANTHER" id="PTHR12415:SF0">
    <property type="entry name" value="TYROSYL-DNA PHOSPHODIESTERASE 1"/>
    <property type="match status" value="1"/>
</dbReference>
<evidence type="ECO:0000256" key="8">
    <source>
        <dbReference type="ARBA" id="ARBA00023242"/>
    </source>
</evidence>
<evidence type="ECO:0000256" key="6">
    <source>
        <dbReference type="ARBA" id="ARBA00022839"/>
    </source>
</evidence>
<keyword evidence="3" id="KW-0540">Nuclease</keyword>
<feature type="region of interest" description="Disordered" evidence="12">
    <location>
        <begin position="465"/>
        <end position="488"/>
    </location>
</feature>
<feature type="binding site" evidence="10">
    <location>
        <position position="363"/>
    </location>
    <ligand>
        <name>substrate</name>
    </ligand>
</feature>
<proteinExistence type="inferred from homology"/>
<comment type="subcellular location">
    <subcellularLocation>
        <location evidence="1">Nucleus</location>
    </subcellularLocation>
</comment>
<evidence type="ECO:0000256" key="3">
    <source>
        <dbReference type="ARBA" id="ARBA00022722"/>
    </source>
</evidence>
<sequence length="529" mass="60144">METLIGSKNLTKTYQFNFMIDVGFIDHFIRADPTKLELYVINSGLNDHLALERSHELKYRNLKVIRMADRLPKFGSHHTKMMINFFNDETCQIVIHTMNMTWADYSMQTQMGWVSPRLVKLENPAVDCSDYKRKNLQLIKDNGIIFKADLFHYLESYKKKPISEKLISALAQFDFSPIDVQFIGSSPGDHQFKLDEFKPGQYQHTTKPQFGYGKLYQLFQQHSLTTGHTTTTTTTNEPVKLIAQISTIAWPFDFKSRNIFTHILTSIMEGSQPIVKPATYNFTKSKYKTKPIIIYPTTTEILSNYQRHLSGHALFYQIEHTKSQATKQHYEMLKTNRVFHHWDNGTRGHGFPAGRSKLSPHVKTYTATKDDFKSLQWFLLTSANLSKQAWGSNTKNGAMWKGVHSYGISSFEAGVLINPNTFKLNPEDEDEDVAGATGGTGGTVGGAGKRKRVVLTPVFGRDTFDDDGRRLGTGTGDGTGDGDAGDDNIVKVPVRLPYDVPLKEYDYEAGDVPWTREDLEKEYRRLGQM</sequence>
<feature type="binding site" evidence="10">
    <location>
        <position position="80"/>
    </location>
    <ligand>
        <name>substrate</name>
    </ligand>
</feature>
<evidence type="ECO:0000256" key="5">
    <source>
        <dbReference type="ARBA" id="ARBA00022801"/>
    </source>
</evidence>
<keyword evidence="8" id="KW-0539">Nucleus</keyword>
<organism evidence="13 14">
    <name type="scientific">Ambrosiozyma monospora</name>
    <name type="common">Yeast</name>
    <name type="synonym">Endomycopsis monosporus</name>
    <dbReference type="NCBI Taxonomy" id="43982"/>
    <lineage>
        <taxon>Eukaryota</taxon>
        <taxon>Fungi</taxon>
        <taxon>Dikarya</taxon>
        <taxon>Ascomycota</taxon>
        <taxon>Saccharomycotina</taxon>
        <taxon>Pichiomycetes</taxon>
        <taxon>Pichiales</taxon>
        <taxon>Pichiaceae</taxon>
        <taxon>Ambrosiozyma</taxon>
    </lineage>
</organism>
<dbReference type="OrthoDB" id="47785at2759"/>
<evidence type="ECO:0000256" key="7">
    <source>
        <dbReference type="ARBA" id="ARBA00023204"/>
    </source>
</evidence>
<evidence type="ECO:0000256" key="2">
    <source>
        <dbReference type="ARBA" id="ARBA00010205"/>
    </source>
</evidence>
<dbReference type="Gene3D" id="3.30.870.10">
    <property type="entry name" value="Endonuclease Chain A"/>
    <property type="match status" value="2"/>
</dbReference>
<evidence type="ECO:0000313" key="14">
    <source>
        <dbReference type="Proteomes" id="UP001165063"/>
    </source>
</evidence>
<keyword evidence="5" id="KW-0378">Hydrolase</keyword>
<dbReference type="GO" id="GO:0003697">
    <property type="term" value="F:single-stranded DNA binding"/>
    <property type="evidence" value="ECO:0007669"/>
    <property type="project" value="TreeGrafter"/>
</dbReference>
<accession>A0A9W7DKD7</accession>
<protein>
    <submittedName>
        <fullName evidence="13">Unnamed protein product</fullName>
    </submittedName>
</protein>
<keyword evidence="7" id="KW-0234">DNA repair</keyword>
<evidence type="ECO:0000256" key="11">
    <source>
        <dbReference type="PIRSR" id="PIRSR610347-3"/>
    </source>
</evidence>
<evidence type="ECO:0000256" key="1">
    <source>
        <dbReference type="ARBA" id="ARBA00004123"/>
    </source>
</evidence>
<dbReference type="AlphaFoldDB" id="A0A9W7DKD7"/>
<dbReference type="GO" id="GO:0004527">
    <property type="term" value="F:exonuclease activity"/>
    <property type="evidence" value="ECO:0007669"/>
    <property type="project" value="UniProtKB-KW"/>
</dbReference>
<feature type="compositionally biased region" description="Gly residues" evidence="12">
    <location>
        <begin position="471"/>
        <end position="482"/>
    </location>
</feature>
<dbReference type="GO" id="GO:0017005">
    <property type="term" value="F:3'-tyrosyl-DNA phosphodiesterase activity"/>
    <property type="evidence" value="ECO:0007669"/>
    <property type="project" value="TreeGrafter"/>
</dbReference>
<dbReference type="SUPFAM" id="SSF56024">
    <property type="entry name" value="Phospholipase D/nuclease"/>
    <property type="match status" value="2"/>
</dbReference>
<gene>
    <name evidence="13" type="ORF">Amon01_000799100</name>
</gene>
<dbReference type="EMBL" id="BSXU01006503">
    <property type="protein sequence ID" value="GMG55922.1"/>
    <property type="molecule type" value="Genomic_DNA"/>
</dbReference>
<dbReference type="PANTHER" id="PTHR12415">
    <property type="entry name" value="TYROSYL-DNA PHOSPHODIESTERASE 1"/>
    <property type="match status" value="1"/>
</dbReference>
<dbReference type="Pfam" id="PF06087">
    <property type="entry name" value="Tyr-DNA_phospho"/>
    <property type="match status" value="1"/>
</dbReference>
<keyword evidence="6" id="KW-0269">Exonuclease</keyword>
<name>A0A9W7DKD7_AMBMO</name>
<evidence type="ECO:0000313" key="13">
    <source>
        <dbReference type="EMBL" id="GMG55922.1"/>
    </source>
</evidence>
<comment type="similarity">
    <text evidence="2">Belongs to the tyrosyl-DNA phosphodiesterase family.</text>
</comment>
<dbReference type="InterPro" id="IPR010347">
    <property type="entry name" value="Tdp1"/>
</dbReference>
<evidence type="ECO:0000256" key="10">
    <source>
        <dbReference type="PIRSR" id="PIRSR610347-2"/>
    </source>
</evidence>
<dbReference type="GO" id="GO:0005634">
    <property type="term" value="C:nucleus"/>
    <property type="evidence" value="ECO:0007669"/>
    <property type="project" value="UniProtKB-SubCell"/>
</dbReference>